<dbReference type="GO" id="GO:0061578">
    <property type="term" value="F:K63-linked deubiquitinase activity"/>
    <property type="evidence" value="ECO:0007669"/>
    <property type="project" value="InterPro"/>
</dbReference>
<dbReference type="Gene3D" id="3.40.140.10">
    <property type="entry name" value="Cytidine Deaminase, domain 2"/>
    <property type="match status" value="1"/>
</dbReference>
<dbReference type="GO" id="GO:0006508">
    <property type="term" value="P:proteolysis"/>
    <property type="evidence" value="ECO:0007669"/>
    <property type="project" value="UniProtKB-KW"/>
</dbReference>
<dbReference type="FunFam" id="3.40.140.10:FF:000033">
    <property type="entry name" value="AMSH-like protease sst2"/>
    <property type="match status" value="1"/>
</dbReference>
<feature type="region of interest" description="Disordered" evidence="9">
    <location>
        <begin position="177"/>
        <end position="365"/>
    </location>
</feature>
<dbReference type="GO" id="GO:0046872">
    <property type="term" value="F:metal ion binding"/>
    <property type="evidence" value="ECO:0007669"/>
    <property type="project" value="UniProtKB-KW"/>
</dbReference>
<keyword evidence="8" id="KW-0482">Metalloprotease</keyword>
<comment type="cofactor">
    <cofactor evidence="1">
        <name>Zn(2+)</name>
        <dbReference type="ChEBI" id="CHEBI:29105"/>
    </cofactor>
</comment>
<keyword evidence="7" id="KW-0862">Zinc</keyword>
<evidence type="ECO:0000256" key="8">
    <source>
        <dbReference type="ARBA" id="ARBA00023049"/>
    </source>
</evidence>
<dbReference type="AlphaFoldDB" id="A0A446BPQ5"/>
<proteinExistence type="inferred from homology"/>
<feature type="compositionally biased region" description="Basic and acidic residues" evidence="9">
    <location>
        <begin position="216"/>
        <end position="240"/>
    </location>
</feature>
<keyword evidence="3" id="KW-0645">Protease</keyword>
<evidence type="ECO:0000256" key="6">
    <source>
        <dbReference type="ARBA" id="ARBA00022801"/>
    </source>
</evidence>
<keyword evidence="6" id="KW-0378">Hydrolase</keyword>
<keyword evidence="5" id="KW-0833">Ubl conjugation pathway</keyword>
<evidence type="ECO:0000256" key="5">
    <source>
        <dbReference type="ARBA" id="ARBA00022786"/>
    </source>
</evidence>
<dbReference type="CDD" id="cd08066">
    <property type="entry name" value="MPN_AMSH_like"/>
    <property type="match status" value="1"/>
</dbReference>
<dbReference type="PANTHER" id="PTHR12947">
    <property type="entry name" value="AMSH-LIKE PROTEASE"/>
    <property type="match status" value="1"/>
</dbReference>
<feature type="domain" description="MPN" evidence="10">
    <location>
        <begin position="383"/>
        <end position="511"/>
    </location>
</feature>
<dbReference type="InterPro" id="IPR000555">
    <property type="entry name" value="JAMM/MPN+_dom"/>
</dbReference>
<dbReference type="Proteomes" id="UP000289323">
    <property type="component" value="Unassembled WGS sequence"/>
</dbReference>
<evidence type="ECO:0000256" key="7">
    <source>
        <dbReference type="ARBA" id="ARBA00022833"/>
    </source>
</evidence>
<feature type="compositionally biased region" description="Polar residues" evidence="9">
    <location>
        <begin position="247"/>
        <end position="260"/>
    </location>
</feature>
<dbReference type="GO" id="GO:0005768">
    <property type="term" value="C:endosome"/>
    <property type="evidence" value="ECO:0007669"/>
    <property type="project" value="TreeGrafter"/>
</dbReference>
<dbReference type="Pfam" id="PF01398">
    <property type="entry name" value="JAB"/>
    <property type="match status" value="1"/>
</dbReference>
<evidence type="ECO:0000256" key="9">
    <source>
        <dbReference type="SAM" id="MobiDB-lite"/>
    </source>
</evidence>
<feature type="compositionally biased region" description="Pro residues" evidence="9">
    <location>
        <begin position="348"/>
        <end position="357"/>
    </location>
</feature>
<dbReference type="InterPro" id="IPR037518">
    <property type="entry name" value="MPN"/>
</dbReference>
<dbReference type="SUPFAM" id="SSF102712">
    <property type="entry name" value="JAB1/MPN domain"/>
    <property type="match status" value="1"/>
</dbReference>
<name>A0A446BPQ5_9PEZI</name>
<evidence type="ECO:0000256" key="1">
    <source>
        <dbReference type="ARBA" id="ARBA00001947"/>
    </source>
</evidence>
<evidence type="ECO:0000256" key="4">
    <source>
        <dbReference type="ARBA" id="ARBA00022723"/>
    </source>
</evidence>
<comment type="similarity">
    <text evidence="2">Belongs to the peptidase M67C family.</text>
</comment>
<dbReference type="GO" id="GO:0070536">
    <property type="term" value="P:protein K63-linked deubiquitination"/>
    <property type="evidence" value="ECO:0007669"/>
    <property type="project" value="InterPro"/>
</dbReference>
<dbReference type="EMBL" id="OUUZ01000013">
    <property type="protein sequence ID" value="SPQ24511.1"/>
    <property type="molecule type" value="Genomic_DNA"/>
</dbReference>
<accession>A0A446BPQ5</accession>
<dbReference type="PANTHER" id="PTHR12947:SF13">
    <property type="entry name" value="FI19924P1"/>
    <property type="match status" value="1"/>
</dbReference>
<evidence type="ECO:0000256" key="3">
    <source>
        <dbReference type="ARBA" id="ARBA00022670"/>
    </source>
</evidence>
<evidence type="ECO:0000313" key="11">
    <source>
        <dbReference type="EMBL" id="SPQ24511.1"/>
    </source>
</evidence>
<gene>
    <name evidence="11" type="ORF">TT172_LOCUS6930</name>
</gene>
<dbReference type="InterPro" id="IPR044098">
    <property type="entry name" value="STAMBP/STALP-like_MPN"/>
</dbReference>
<dbReference type="SMART" id="SM00232">
    <property type="entry name" value="JAB_MPN"/>
    <property type="match status" value="1"/>
</dbReference>
<feature type="compositionally biased region" description="Basic and acidic residues" evidence="9">
    <location>
        <begin position="263"/>
        <end position="283"/>
    </location>
</feature>
<protein>
    <submittedName>
        <fullName evidence="11">Dc123f32-79b5-44c4-a4a6-c786489bb128</fullName>
    </submittedName>
</protein>
<evidence type="ECO:0000313" key="12">
    <source>
        <dbReference type="Proteomes" id="UP000289323"/>
    </source>
</evidence>
<evidence type="ECO:0000259" key="10">
    <source>
        <dbReference type="PROSITE" id="PS50249"/>
    </source>
</evidence>
<dbReference type="Gene3D" id="1.20.58.80">
    <property type="entry name" value="Phosphotransferase system, lactose/cellobiose-type IIA subunit"/>
    <property type="match status" value="1"/>
</dbReference>
<evidence type="ECO:0000256" key="2">
    <source>
        <dbReference type="ARBA" id="ARBA00010981"/>
    </source>
</evidence>
<sequence length="561" mass="63999">MNSTDLSLGSRPMSAKELTEKAKAFDWNPRIGFKYWARAAETIHHEGQVYLREANIPQAYLVLYRYSVLVLDYLPKHPEAKEPEAKKAVRPLRKRLPRVIGILEALRPDIDEMHQRWVEISKVGASDAPHHIPTSPYARHAANDPALAWNYASPANILDASDYQDLAVDLARKEMRRRRREAASPEEDIARKRPTYLGDKDAANGRHATQYMDDDELRRQMEETRRQLDRAHDYRSREPDDVGDVVQPSTYYYPSISRSSPLHYERPPSRDYERPISRGRVEGPRPLPPRPPKEPRADRSPVRPTPRPRPEREEEYLERSASPLPPPPRPEKEPLPSELLQDLGPGPDGAPVPPPKAPTEVPRPKRITFRPAAYLENGDPIRPVFLPSALRQRFLRIAEDNTRQGLEMCGMLCGTTVNNALFISHLVIPEQRSTSDTCETENESAMLDFCIENDLIVIGWIHTHPTQTCFMSSRDLHTQAGYQVMMPESIAIVCAPRHEPSWGIFRLTNPPGLPHILSCQRTETFHSHSVDNLYVEAGHPQGHVYESKTLEFEVCDLRPGH</sequence>
<keyword evidence="4" id="KW-0479">Metal-binding</keyword>
<dbReference type="GO" id="GO:0140492">
    <property type="term" value="F:metal-dependent deubiquitinase activity"/>
    <property type="evidence" value="ECO:0007669"/>
    <property type="project" value="InterPro"/>
</dbReference>
<dbReference type="PROSITE" id="PS50249">
    <property type="entry name" value="MPN"/>
    <property type="match status" value="1"/>
</dbReference>
<reference evidence="11 12" key="1">
    <citation type="submission" date="2018-04" db="EMBL/GenBank/DDBJ databases">
        <authorList>
            <person name="Huttner S."/>
            <person name="Dainat J."/>
        </authorList>
    </citation>
    <scope>NUCLEOTIDE SEQUENCE [LARGE SCALE GENOMIC DNA]</scope>
</reference>
<organism evidence="11 12">
    <name type="scientific">Thermothielavioides terrestris</name>
    <dbReference type="NCBI Taxonomy" id="2587410"/>
    <lineage>
        <taxon>Eukaryota</taxon>
        <taxon>Fungi</taxon>
        <taxon>Dikarya</taxon>
        <taxon>Ascomycota</taxon>
        <taxon>Pezizomycotina</taxon>
        <taxon>Sordariomycetes</taxon>
        <taxon>Sordariomycetidae</taxon>
        <taxon>Sordariales</taxon>
        <taxon>Chaetomiaceae</taxon>
        <taxon>Thermothielavioides</taxon>
    </lineage>
</organism>
<feature type="compositionally biased region" description="Basic and acidic residues" evidence="9">
    <location>
        <begin position="291"/>
        <end position="301"/>
    </location>
</feature>
<dbReference type="GO" id="GO:0016020">
    <property type="term" value="C:membrane"/>
    <property type="evidence" value="ECO:0007669"/>
    <property type="project" value="TreeGrafter"/>
</dbReference>